<dbReference type="SUPFAM" id="SSF52499">
    <property type="entry name" value="Isochorismatase-like hydrolases"/>
    <property type="match status" value="1"/>
</dbReference>
<feature type="domain" description="Isochorismatase-like" evidence="2">
    <location>
        <begin position="9"/>
        <end position="175"/>
    </location>
</feature>
<evidence type="ECO:0000313" key="4">
    <source>
        <dbReference type="Proteomes" id="UP000234240"/>
    </source>
</evidence>
<sequence>MSESSVRQALLVIDMQNGLFFADPPPFGRDALLENINTLIDHFHQTGQPVVFIRHTGPAGSPIAEGTALWSLVADLHIDEQQDKMINKHRTGCFEETPLAAWLQAQDVGEVVITGLKTQYCIDTACRTAAGQGFRVVLAADAHSCMDTADLTASQIIRHHNTTLHGAFARVMDHQTVCNV</sequence>
<protein>
    <submittedName>
        <fullName evidence="3">Cysteine hydrolase</fullName>
    </submittedName>
</protein>
<reference evidence="3 4" key="1">
    <citation type="submission" date="2017-12" db="EMBL/GenBank/DDBJ databases">
        <title>Characterization of six clinical isolates of Enterochimera gen. nov., a novel genus of the Yersiniaciae family and the three species Enterochimera arupensis sp. nov., Enterochimera coloradensis sp. nov, and Enterochimera californica sp. nov.</title>
        <authorList>
            <person name="Rossi A."/>
            <person name="Fisher M."/>
        </authorList>
    </citation>
    <scope>NUCLEOTIDE SEQUENCE [LARGE SCALE GENOMIC DNA]</scope>
    <source>
        <strain evidence="4">2015-Iso6</strain>
    </source>
</reference>
<name>A0A2N5EBK4_9GAMM</name>
<keyword evidence="4" id="KW-1185">Reference proteome</keyword>
<keyword evidence="1 3" id="KW-0378">Hydrolase</keyword>
<dbReference type="PANTHER" id="PTHR43540:SF14">
    <property type="entry name" value="ISOCHORISMATASE"/>
    <property type="match status" value="1"/>
</dbReference>
<evidence type="ECO:0000259" key="2">
    <source>
        <dbReference type="Pfam" id="PF00857"/>
    </source>
</evidence>
<evidence type="ECO:0000256" key="1">
    <source>
        <dbReference type="ARBA" id="ARBA00022801"/>
    </source>
</evidence>
<organism evidence="3 4">
    <name type="scientific">Chimaeribacter californicus</name>
    <dbReference type="NCBI Taxonomy" id="2060067"/>
    <lineage>
        <taxon>Bacteria</taxon>
        <taxon>Pseudomonadati</taxon>
        <taxon>Pseudomonadota</taxon>
        <taxon>Gammaproteobacteria</taxon>
        <taxon>Enterobacterales</taxon>
        <taxon>Yersiniaceae</taxon>
        <taxon>Chimaeribacter</taxon>
    </lineage>
</organism>
<dbReference type="Gene3D" id="3.40.50.850">
    <property type="entry name" value="Isochorismatase-like"/>
    <property type="match status" value="1"/>
</dbReference>
<dbReference type="CDD" id="cd01014">
    <property type="entry name" value="nicotinamidase_related"/>
    <property type="match status" value="1"/>
</dbReference>
<dbReference type="RefSeq" id="WP_101815341.1">
    <property type="nucleotide sequence ID" value="NZ_PJZF01000004.1"/>
</dbReference>
<dbReference type="OrthoDB" id="1157330at2"/>
<dbReference type="InterPro" id="IPR050272">
    <property type="entry name" value="Isochorismatase-like_hydrls"/>
</dbReference>
<dbReference type="Proteomes" id="UP000234240">
    <property type="component" value="Unassembled WGS sequence"/>
</dbReference>
<dbReference type="EMBL" id="PJZF01000004">
    <property type="protein sequence ID" value="PLR39526.1"/>
    <property type="molecule type" value="Genomic_DNA"/>
</dbReference>
<dbReference type="InterPro" id="IPR036380">
    <property type="entry name" value="Isochorismatase-like_sf"/>
</dbReference>
<gene>
    <name evidence="3" type="ORF">CYR55_06485</name>
</gene>
<dbReference type="Pfam" id="PF00857">
    <property type="entry name" value="Isochorismatase"/>
    <property type="match status" value="1"/>
</dbReference>
<proteinExistence type="predicted"/>
<accession>A0A2N5EBK4</accession>
<comment type="caution">
    <text evidence="3">The sequence shown here is derived from an EMBL/GenBank/DDBJ whole genome shotgun (WGS) entry which is preliminary data.</text>
</comment>
<dbReference type="GO" id="GO:0016787">
    <property type="term" value="F:hydrolase activity"/>
    <property type="evidence" value="ECO:0007669"/>
    <property type="project" value="UniProtKB-KW"/>
</dbReference>
<dbReference type="AlphaFoldDB" id="A0A2N5EBK4"/>
<dbReference type="PANTHER" id="PTHR43540">
    <property type="entry name" value="PEROXYUREIDOACRYLATE/UREIDOACRYLATE AMIDOHYDROLASE-RELATED"/>
    <property type="match status" value="1"/>
</dbReference>
<dbReference type="InterPro" id="IPR000868">
    <property type="entry name" value="Isochorismatase-like_dom"/>
</dbReference>
<evidence type="ECO:0000313" key="3">
    <source>
        <dbReference type="EMBL" id="PLR39526.1"/>
    </source>
</evidence>